<sequence length="148" mass="16884">MFKSNKKLGMTVLELVVTLAAIVVVVAAGPRLYEVFRIKAHDIRRLRHVEQLQNALQLYYTHNNTYPVATREEEITGDDTLTRALSRSFLILDTRLPVDPRAPEYTYRYQTSSDGQQYTITYCMEAFKDATHAPGCDNRAYPIPIGSK</sequence>
<dbReference type="InterPro" id="IPR045584">
    <property type="entry name" value="Pilin-like"/>
</dbReference>
<protein>
    <recommendedName>
        <fullName evidence="1">Type II secretion system protein GspG C-terminal domain-containing protein</fullName>
    </recommendedName>
</protein>
<dbReference type="SUPFAM" id="SSF54523">
    <property type="entry name" value="Pili subunits"/>
    <property type="match status" value="1"/>
</dbReference>
<organism evidence="2 3">
    <name type="scientific">Candidatus Vogelbacteria bacterium CG10_big_fil_rev_8_21_14_0_10_51_16</name>
    <dbReference type="NCBI Taxonomy" id="1975045"/>
    <lineage>
        <taxon>Bacteria</taxon>
        <taxon>Candidatus Vogeliibacteriota</taxon>
    </lineage>
</organism>
<proteinExistence type="predicted"/>
<dbReference type="EMBL" id="PCYI01000025">
    <property type="protein sequence ID" value="PIR44650.1"/>
    <property type="molecule type" value="Genomic_DNA"/>
</dbReference>
<dbReference type="AlphaFoldDB" id="A0A2H0RDY3"/>
<reference evidence="2 3" key="1">
    <citation type="submission" date="2017-09" db="EMBL/GenBank/DDBJ databases">
        <title>Depth-based differentiation of microbial function through sediment-hosted aquifers and enrichment of novel symbionts in the deep terrestrial subsurface.</title>
        <authorList>
            <person name="Probst A.J."/>
            <person name="Ladd B."/>
            <person name="Jarett J.K."/>
            <person name="Geller-Mcgrath D.E."/>
            <person name="Sieber C.M."/>
            <person name="Emerson J.B."/>
            <person name="Anantharaman K."/>
            <person name="Thomas B.C."/>
            <person name="Malmstrom R."/>
            <person name="Stieglmeier M."/>
            <person name="Klingl A."/>
            <person name="Woyke T."/>
            <person name="Ryan C.M."/>
            <person name="Banfield J.F."/>
        </authorList>
    </citation>
    <scope>NUCLEOTIDE SEQUENCE [LARGE SCALE GENOMIC DNA]</scope>
    <source>
        <strain evidence="2">CG10_big_fil_rev_8_21_14_0_10_51_16</strain>
    </source>
</reference>
<dbReference type="Proteomes" id="UP000228767">
    <property type="component" value="Unassembled WGS sequence"/>
</dbReference>
<comment type="caution">
    <text evidence="2">The sequence shown here is derived from an EMBL/GenBank/DDBJ whole genome shotgun (WGS) entry which is preliminary data.</text>
</comment>
<dbReference type="Pfam" id="PF08334">
    <property type="entry name" value="T2SSG"/>
    <property type="match status" value="1"/>
</dbReference>
<name>A0A2H0RDY3_9BACT</name>
<feature type="domain" description="Type II secretion system protein GspG C-terminal" evidence="1">
    <location>
        <begin position="48"/>
        <end position="120"/>
    </location>
</feature>
<gene>
    <name evidence="2" type="ORF">COV10_04080</name>
</gene>
<evidence type="ECO:0000313" key="2">
    <source>
        <dbReference type="EMBL" id="PIR44650.1"/>
    </source>
</evidence>
<dbReference type="Gene3D" id="3.30.700.10">
    <property type="entry name" value="Glycoprotein, Type 4 Pilin"/>
    <property type="match status" value="1"/>
</dbReference>
<evidence type="ECO:0000313" key="3">
    <source>
        <dbReference type="Proteomes" id="UP000228767"/>
    </source>
</evidence>
<dbReference type="InterPro" id="IPR013545">
    <property type="entry name" value="T2SS_protein-GspG_C"/>
</dbReference>
<evidence type="ECO:0000259" key="1">
    <source>
        <dbReference type="Pfam" id="PF08334"/>
    </source>
</evidence>
<accession>A0A2H0RDY3</accession>